<dbReference type="PANTHER" id="PTHR10625">
    <property type="entry name" value="HISTONE DEACETYLASE HDAC1-RELATED"/>
    <property type="match status" value="1"/>
</dbReference>
<evidence type="ECO:0000259" key="8">
    <source>
        <dbReference type="Pfam" id="PF00850"/>
    </source>
</evidence>
<comment type="subcellular location">
    <subcellularLocation>
        <location evidence="6">Nucleus</location>
    </subcellularLocation>
</comment>
<organism evidence="9 10">
    <name type="scientific">Allacma fusca</name>
    <dbReference type="NCBI Taxonomy" id="39272"/>
    <lineage>
        <taxon>Eukaryota</taxon>
        <taxon>Metazoa</taxon>
        <taxon>Ecdysozoa</taxon>
        <taxon>Arthropoda</taxon>
        <taxon>Hexapoda</taxon>
        <taxon>Collembola</taxon>
        <taxon>Symphypleona</taxon>
        <taxon>Sminthuridae</taxon>
        <taxon>Allacma</taxon>
    </lineage>
</organism>
<name>A0A8J2LEJ5_9HEXA</name>
<dbReference type="PANTHER" id="PTHR10625:SF14">
    <property type="entry name" value="HISTONE DEACETYLASE 8"/>
    <property type="match status" value="1"/>
</dbReference>
<keyword evidence="4 6" id="KW-0378">Hydrolase</keyword>
<evidence type="ECO:0000256" key="5">
    <source>
        <dbReference type="ARBA" id="ARBA00022853"/>
    </source>
</evidence>
<dbReference type="GO" id="GO:0141221">
    <property type="term" value="F:histone deacetylase activity, hydrolytic mechanism"/>
    <property type="evidence" value="ECO:0007669"/>
    <property type="project" value="UniProtKB-EC"/>
</dbReference>
<dbReference type="InterPro" id="IPR023801">
    <property type="entry name" value="His_deacetylse_dom"/>
</dbReference>
<dbReference type="OrthoDB" id="73273at2759"/>
<accession>A0A8J2LEJ5</accession>
<evidence type="ECO:0000256" key="1">
    <source>
        <dbReference type="ARBA" id="ARBA00012111"/>
    </source>
</evidence>
<dbReference type="PIRSF" id="PIRSF037913">
    <property type="entry name" value="His_deacetylse_1"/>
    <property type="match status" value="1"/>
</dbReference>
<feature type="region of interest" description="Disordered" evidence="7">
    <location>
        <begin position="89"/>
        <end position="108"/>
    </location>
</feature>
<evidence type="ECO:0000313" key="9">
    <source>
        <dbReference type="EMBL" id="CAG7834437.1"/>
    </source>
</evidence>
<reference evidence="9" key="1">
    <citation type="submission" date="2021-06" db="EMBL/GenBank/DDBJ databases">
        <authorList>
            <person name="Hodson N. C."/>
            <person name="Mongue J. A."/>
            <person name="Jaron S. K."/>
        </authorList>
    </citation>
    <scope>NUCLEOTIDE SEQUENCE</scope>
</reference>
<comment type="catalytic activity">
    <reaction evidence="6">
        <text>N(6)-acetyl-L-lysyl-[histone] + H2O = L-lysyl-[histone] + acetate</text>
        <dbReference type="Rhea" id="RHEA:58196"/>
        <dbReference type="Rhea" id="RHEA-COMP:9845"/>
        <dbReference type="Rhea" id="RHEA-COMP:11338"/>
        <dbReference type="ChEBI" id="CHEBI:15377"/>
        <dbReference type="ChEBI" id="CHEBI:29969"/>
        <dbReference type="ChEBI" id="CHEBI:30089"/>
        <dbReference type="ChEBI" id="CHEBI:61930"/>
        <dbReference type="EC" id="3.5.1.98"/>
    </reaction>
</comment>
<feature type="compositionally biased region" description="Basic and acidic residues" evidence="7">
    <location>
        <begin position="91"/>
        <end position="104"/>
    </location>
</feature>
<feature type="domain" description="Histone deacetylase" evidence="8">
    <location>
        <begin position="39"/>
        <end position="350"/>
    </location>
</feature>
<evidence type="ECO:0000256" key="3">
    <source>
        <dbReference type="ARBA" id="ARBA00022723"/>
    </source>
</evidence>
<keyword evidence="5 6" id="KW-0156">Chromatin regulator</keyword>
<evidence type="ECO:0000256" key="4">
    <source>
        <dbReference type="ARBA" id="ARBA00022801"/>
    </source>
</evidence>
<keyword evidence="6" id="KW-0539">Nucleus</keyword>
<keyword evidence="6" id="KW-0804">Transcription</keyword>
<comment type="similarity">
    <text evidence="6">Belongs to the histone deacetylase family. HD Type 1 subfamily.</text>
</comment>
<proteinExistence type="inferred from homology"/>
<dbReference type="AlphaFoldDB" id="A0A8J2LEJ5"/>
<dbReference type="EMBL" id="CAJVCH010570242">
    <property type="protein sequence ID" value="CAG7834437.1"/>
    <property type="molecule type" value="Genomic_DNA"/>
</dbReference>
<dbReference type="GO" id="GO:0031507">
    <property type="term" value="P:heterochromatin formation"/>
    <property type="evidence" value="ECO:0007669"/>
    <property type="project" value="TreeGrafter"/>
</dbReference>
<dbReference type="InterPro" id="IPR003084">
    <property type="entry name" value="HDAC_I/II"/>
</dbReference>
<keyword evidence="10" id="KW-1185">Reference proteome</keyword>
<evidence type="ECO:0000256" key="6">
    <source>
        <dbReference type="PIRNR" id="PIRNR037913"/>
    </source>
</evidence>
<dbReference type="Pfam" id="PF00850">
    <property type="entry name" value="Hist_deacetyl"/>
    <property type="match status" value="1"/>
</dbReference>
<comment type="caution">
    <text evidence="9">The sequence shown here is derived from an EMBL/GenBank/DDBJ whole genome shotgun (WGS) entry which is preliminary data.</text>
</comment>
<sequence>MEAQLLRANTNLKNRKHIVTYVYDDKLASSTNKIPNIRDRARITHELIRSYGLTDQMNWISSEAATFEDLKVFHSSSYVDFLAACNTSEGHQNHGDESDSGSDRTDDEINVDSQEFQNEHKLTDEDFGLGYDCPIFKNMGDFARVIAGGTLTACREILNGNLIAINWCGGWHHAQRDQAGGFCTVNDIVLGCHLLQKKFPKILYIDLDAHHGDGVENAFSLTRNILTFSMHIREPGYYPGTGSIDDIGIGRGKYHVVNVPLKSYVSDYQFFNTFDRVLSSIVDVFHADAVIVQCGVDFISGDPVGKGNLTEKGLGQCVARVMELKLPTLFLGGGGYNQRNSAKCWAYLTSLITGVSISSDIPEHDNFLLFGPDFDLGITASPVKSQNTNEYLDSVVSQIKGNLKNLKDI</sequence>
<dbReference type="EC" id="3.5.1.98" evidence="1 6"/>
<dbReference type="Proteomes" id="UP000708208">
    <property type="component" value="Unassembled WGS sequence"/>
</dbReference>
<keyword evidence="2" id="KW-0678">Repressor</keyword>
<evidence type="ECO:0000313" key="10">
    <source>
        <dbReference type="Proteomes" id="UP000708208"/>
    </source>
</evidence>
<evidence type="ECO:0000256" key="7">
    <source>
        <dbReference type="SAM" id="MobiDB-lite"/>
    </source>
</evidence>
<evidence type="ECO:0000256" key="2">
    <source>
        <dbReference type="ARBA" id="ARBA00022491"/>
    </source>
</evidence>
<gene>
    <name evidence="9" type="ORF">AFUS01_LOCUS43946</name>
</gene>
<keyword evidence="3" id="KW-0479">Metal-binding</keyword>
<protein>
    <recommendedName>
        <fullName evidence="1 6">Histone deacetylase</fullName>
        <ecNumber evidence="1 6">3.5.1.98</ecNumber>
    </recommendedName>
</protein>
<keyword evidence="6" id="KW-0805">Transcription regulation</keyword>